<reference evidence="11" key="2">
    <citation type="submission" date="2021-04" db="EMBL/GenBank/DDBJ databases">
        <authorList>
            <person name="Gilroy R."/>
        </authorList>
    </citation>
    <scope>NUCLEOTIDE SEQUENCE</scope>
    <source>
        <strain evidence="11">Gambia16-930</strain>
    </source>
</reference>
<evidence type="ECO:0000256" key="8">
    <source>
        <dbReference type="ARBA" id="ARBA00023310"/>
    </source>
</evidence>
<dbReference type="PANTHER" id="PTHR13822">
    <property type="entry name" value="ATP SYNTHASE DELTA/EPSILON CHAIN"/>
    <property type="match status" value="1"/>
</dbReference>
<evidence type="ECO:0000313" key="12">
    <source>
        <dbReference type="Proteomes" id="UP000824267"/>
    </source>
</evidence>
<feature type="domain" description="ATP synthase F1 complex delta/epsilon subunit N-terminal" evidence="10">
    <location>
        <begin position="1"/>
        <end position="78"/>
    </location>
</feature>
<dbReference type="GO" id="GO:0046933">
    <property type="term" value="F:proton-transporting ATP synthase activity, rotational mechanism"/>
    <property type="evidence" value="ECO:0007669"/>
    <property type="project" value="InterPro"/>
</dbReference>
<accession>A0A9D1RG03</accession>
<dbReference type="Pfam" id="PF02823">
    <property type="entry name" value="ATP-synt_DE_N"/>
    <property type="match status" value="1"/>
</dbReference>
<evidence type="ECO:0000256" key="3">
    <source>
        <dbReference type="ARBA" id="ARBA00005712"/>
    </source>
</evidence>
<dbReference type="GO" id="GO:0012505">
    <property type="term" value="C:endomembrane system"/>
    <property type="evidence" value="ECO:0007669"/>
    <property type="project" value="UniProtKB-SubCell"/>
</dbReference>
<name>A0A9D1RG03_9BACT</name>
<dbReference type="GO" id="GO:0045259">
    <property type="term" value="C:proton-transporting ATP synthase complex"/>
    <property type="evidence" value="ECO:0007669"/>
    <property type="project" value="UniProtKB-KW"/>
</dbReference>
<dbReference type="Gene3D" id="2.60.15.10">
    <property type="entry name" value="F0F1 ATP synthase delta/epsilon subunit, N-terminal"/>
    <property type="match status" value="1"/>
</dbReference>
<gene>
    <name evidence="11" type="primary">atpC</name>
    <name evidence="11" type="ORF">IAC47_00600</name>
</gene>
<dbReference type="AlphaFoldDB" id="A0A9D1RG03"/>
<dbReference type="PANTHER" id="PTHR13822:SF10">
    <property type="entry name" value="ATP SYNTHASE EPSILON CHAIN, CHLOROPLASTIC"/>
    <property type="match status" value="1"/>
</dbReference>
<reference evidence="11" key="1">
    <citation type="journal article" date="2021" name="PeerJ">
        <title>Extensive microbial diversity within the chicken gut microbiome revealed by metagenomics and culture.</title>
        <authorList>
            <person name="Gilroy R."/>
            <person name="Ravi A."/>
            <person name="Getino M."/>
            <person name="Pursley I."/>
            <person name="Horton D.L."/>
            <person name="Alikhan N.F."/>
            <person name="Baker D."/>
            <person name="Gharbi K."/>
            <person name="Hall N."/>
            <person name="Watson M."/>
            <person name="Adriaenssens E.M."/>
            <person name="Foster-Nyarko E."/>
            <person name="Jarju S."/>
            <person name="Secka A."/>
            <person name="Antonio M."/>
            <person name="Oren A."/>
            <person name="Chaudhuri R.R."/>
            <person name="La Ragione R."/>
            <person name="Hildebrand F."/>
            <person name="Pallen M.J."/>
        </authorList>
    </citation>
    <scope>NUCLEOTIDE SEQUENCE</scope>
    <source>
        <strain evidence="11">Gambia16-930</strain>
    </source>
</reference>
<dbReference type="Proteomes" id="UP000824267">
    <property type="component" value="Unassembled WGS sequence"/>
</dbReference>
<dbReference type="SUPFAM" id="SSF51344">
    <property type="entry name" value="Epsilon subunit of F1F0-ATP synthase N-terminal domain"/>
    <property type="match status" value="1"/>
</dbReference>
<keyword evidence="5 9" id="KW-0406">Ion transport</keyword>
<dbReference type="InterPro" id="IPR020546">
    <property type="entry name" value="ATP_synth_F1_dsu/esu_N"/>
</dbReference>
<evidence type="ECO:0000256" key="2">
    <source>
        <dbReference type="ARBA" id="ARBA00004184"/>
    </source>
</evidence>
<dbReference type="CDD" id="cd12152">
    <property type="entry name" value="F1-ATPase_delta"/>
    <property type="match status" value="1"/>
</dbReference>
<evidence type="ECO:0000256" key="6">
    <source>
        <dbReference type="ARBA" id="ARBA00023136"/>
    </source>
</evidence>
<dbReference type="InterPro" id="IPR036771">
    <property type="entry name" value="ATPsynth_dsu/esu_N"/>
</dbReference>
<evidence type="ECO:0000256" key="5">
    <source>
        <dbReference type="ARBA" id="ARBA00023065"/>
    </source>
</evidence>
<dbReference type="EMBL" id="DXGG01000022">
    <property type="protein sequence ID" value="HIW86765.1"/>
    <property type="molecule type" value="Genomic_DNA"/>
</dbReference>
<dbReference type="NCBIfam" id="TIGR01216">
    <property type="entry name" value="ATP_synt_epsi"/>
    <property type="match status" value="1"/>
</dbReference>
<evidence type="ECO:0000259" key="10">
    <source>
        <dbReference type="Pfam" id="PF02823"/>
    </source>
</evidence>
<organism evidence="11 12">
    <name type="scientific">Candidatus Onthomorpha intestinigallinarum</name>
    <dbReference type="NCBI Taxonomy" id="2840880"/>
    <lineage>
        <taxon>Bacteria</taxon>
        <taxon>Pseudomonadati</taxon>
        <taxon>Bacteroidota</taxon>
        <taxon>Bacteroidia</taxon>
        <taxon>Bacteroidales</taxon>
        <taxon>Candidatus Onthomorpha</taxon>
    </lineage>
</organism>
<comment type="caution">
    <text evidence="11">The sequence shown here is derived from an EMBL/GenBank/DDBJ whole genome shotgun (WGS) entry which is preliminary data.</text>
</comment>
<evidence type="ECO:0000256" key="1">
    <source>
        <dbReference type="ARBA" id="ARBA00003543"/>
    </source>
</evidence>
<comment type="function">
    <text evidence="1">Produces ATP from ADP in the presence of a proton gradient across the membrane.</text>
</comment>
<evidence type="ECO:0000256" key="4">
    <source>
        <dbReference type="ARBA" id="ARBA00022448"/>
    </source>
</evidence>
<proteinExistence type="inferred from homology"/>
<keyword evidence="8 9" id="KW-0066">ATP synthesis</keyword>
<dbReference type="InterPro" id="IPR001469">
    <property type="entry name" value="ATP_synth_F1_dsu/esu"/>
</dbReference>
<evidence type="ECO:0000313" key="11">
    <source>
        <dbReference type="EMBL" id="HIW86765.1"/>
    </source>
</evidence>
<evidence type="ECO:0000256" key="9">
    <source>
        <dbReference type="RuleBase" id="RU003656"/>
    </source>
</evidence>
<evidence type="ECO:0000256" key="7">
    <source>
        <dbReference type="ARBA" id="ARBA00023196"/>
    </source>
</evidence>
<comment type="subunit">
    <text evidence="9">F-type ATPases have 2 components, CF(1) - the catalytic core - and CF(0) - the membrane proton channel. CF(1) has five subunits: alpha(3), beta(3), gamma(1), delta(1), epsilon(1). CF(0) has three main subunits: a, b and c.</text>
</comment>
<protein>
    <submittedName>
        <fullName evidence="11">ATP synthase F1 subunit epsilon</fullName>
    </submittedName>
</protein>
<comment type="similarity">
    <text evidence="3 9">Belongs to the ATPase epsilon chain family.</text>
</comment>
<sequence length="78" mass="8617">MNLNIITPEETLYEGEVTSVQLQGTDGKFQLLNNHAPLISALAEGEIRIVDKDGKKLTFRIKGGLVELAKNRIQILAQ</sequence>
<keyword evidence="6" id="KW-0472">Membrane</keyword>
<keyword evidence="4 9" id="KW-0813">Transport</keyword>
<keyword evidence="7 9" id="KW-0139">CF(1)</keyword>
<comment type="subcellular location">
    <subcellularLocation>
        <location evidence="2">Endomembrane system</location>
        <topology evidence="2">Peripheral membrane protein</topology>
    </subcellularLocation>
</comment>